<proteinExistence type="predicted"/>
<feature type="transmembrane region" description="Helical" evidence="1">
    <location>
        <begin position="7"/>
        <end position="24"/>
    </location>
</feature>
<keyword evidence="1" id="KW-1133">Transmembrane helix</keyword>
<reference evidence="3" key="1">
    <citation type="submission" date="2018-06" db="EMBL/GenBank/DDBJ databases">
        <authorList>
            <person name="Zhirakovskaya E."/>
        </authorList>
    </citation>
    <scope>NUCLEOTIDE SEQUENCE</scope>
</reference>
<feature type="transmembrane region" description="Helical" evidence="1">
    <location>
        <begin position="30"/>
        <end position="55"/>
    </location>
</feature>
<protein>
    <recommendedName>
        <fullName evidence="2">Inner membrane protein YgaP-like transmembrane domain-containing protein</fullName>
    </recommendedName>
</protein>
<dbReference type="Gene3D" id="6.10.140.1340">
    <property type="match status" value="1"/>
</dbReference>
<name>A0A3B0W098_9ZZZZ</name>
<keyword evidence="1" id="KW-0812">Transmembrane</keyword>
<sequence>MPIEKIILLLSGTMVLLGSILTIYHSPSWVYLTAFVGGSLLFAGATGFCPMAQLLSRFGFKHGKALK</sequence>
<dbReference type="InterPro" id="IPR021309">
    <property type="entry name" value="YgaP-like_TM"/>
</dbReference>
<dbReference type="Pfam" id="PF11127">
    <property type="entry name" value="YgaP-like_TM"/>
    <property type="match status" value="1"/>
</dbReference>
<evidence type="ECO:0000313" key="3">
    <source>
        <dbReference type="EMBL" id="VAW44692.1"/>
    </source>
</evidence>
<dbReference type="AlphaFoldDB" id="A0A3B0W098"/>
<keyword evidence="1" id="KW-0472">Membrane</keyword>
<organism evidence="3">
    <name type="scientific">hydrothermal vent metagenome</name>
    <dbReference type="NCBI Taxonomy" id="652676"/>
    <lineage>
        <taxon>unclassified sequences</taxon>
        <taxon>metagenomes</taxon>
        <taxon>ecological metagenomes</taxon>
    </lineage>
</organism>
<dbReference type="EMBL" id="UOFB01000057">
    <property type="protein sequence ID" value="VAW44692.1"/>
    <property type="molecule type" value="Genomic_DNA"/>
</dbReference>
<evidence type="ECO:0000256" key="1">
    <source>
        <dbReference type="SAM" id="Phobius"/>
    </source>
</evidence>
<accession>A0A3B0W098</accession>
<gene>
    <name evidence="3" type="ORF">MNBD_GAMMA04-1580</name>
</gene>
<feature type="domain" description="Inner membrane protein YgaP-like transmembrane" evidence="2">
    <location>
        <begin position="3"/>
        <end position="56"/>
    </location>
</feature>
<evidence type="ECO:0000259" key="2">
    <source>
        <dbReference type="Pfam" id="PF11127"/>
    </source>
</evidence>